<evidence type="ECO:0000259" key="2">
    <source>
        <dbReference type="Pfam" id="PF05378"/>
    </source>
</evidence>
<dbReference type="InterPro" id="IPR045079">
    <property type="entry name" value="Oxoprolinase-like"/>
</dbReference>
<name>A0ABY5VDJ2_9FIRM</name>
<organism evidence="3 4">
    <name type="scientific">Ruminococcus gauvreauii</name>
    <dbReference type="NCBI Taxonomy" id="438033"/>
    <lineage>
        <taxon>Bacteria</taxon>
        <taxon>Bacillati</taxon>
        <taxon>Bacillota</taxon>
        <taxon>Clostridia</taxon>
        <taxon>Eubacteriales</taxon>
        <taxon>Oscillospiraceae</taxon>
        <taxon>Ruminococcus</taxon>
    </lineage>
</organism>
<feature type="domain" description="Hydantoinase A/oxoprolinase" evidence="1">
    <location>
        <begin position="178"/>
        <end position="322"/>
    </location>
</feature>
<keyword evidence="4" id="KW-1185">Reference proteome</keyword>
<dbReference type="EMBL" id="CP102290">
    <property type="protein sequence ID" value="UWP57921.1"/>
    <property type="molecule type" value="Genomic_DNA"/>
</dbReference>
<dbReference type="Pfam" id="PF01968">
    <property type="entry name" value="Hydantoinase_A"/>
    <property type="match status" value="1"/>
</dbReference>
<dbReference type="SUPFAM" id="SSF53067">
    <property type="entry name" value="Actin-like ATPase domain"/>
    <property type="match status" value="1"/>
</dbReference>
<dbReference type="InterPro" id="IPR002821">
    <property type="entry name" value="Hydantoinase_A"/>
</dbReference>
<evidence type="ECO:0000313" key="4">
    <source>
        <dbReference type="Proteomes" id="UP001060164"/>
    </source>
</evidence>
<proteinExistence type="predicted"/>
<dbReference type="Pfam" id="PF05378">
    <property type="entry name" value="Hydant_A_N"/>
    <property type="match status" value="1"/>
</dbReference>
<gene>
    <name evidence="3" type="ORF">NQ502_10970</name>
</gene>
<dbReference type="PANTHER" id="PTHR11365">
    <property type="entry name" value="5-OXOPROLINASE RELATED"/>
    <property type="match status" value="1"/>
</dbReference>
<evidence type="ECO:0000259" key="1">
    <source>
        <dbReference type="Pfam" id="PF01968"/>
    </source>
</evidence>
<evidence type="ECO:0000313" key="3">
    <source>
        <dbReference type="EMBL" id="UWP57921.1"/>
    </source>
</evidence>
<accession>A0ABY5VDJ2</accession>
<dbReference type="Proteomes" id="UP001060164">
    <property type="component" value="Chromosome"/>
</dbReference>
<protein>
    <submittedName>
        <fullName evidence="3">Hydantoinase/oxoprolinase family protein</fullName>
    </submittedName>
</protein>
<dbReference type="RefSeq" id="WP_028528423.1">
    <property type="nucleotide sequence ID" value="NZ_CABLBR010000011.1"/>
</dbReference>
<dbReference type="InterPro" id="IPR008040">
    <property type="entry name" value="Hydant_A_N"/>
</dbReference>
<reference evidence="3" key="1">
    <citation type="journal article" date="2022" name="Cell">
        <title>Design, construction, and in vivo augmentation of a complex gut microbiome.</title>
        <authorList>
            <person name="Cheng A.G."/>
            <person name="Ho P.Y."/>
            <person name="Aranda-Diaz A."/>
            <person name="Jain S."/>
            <person name="Yu F.B."/>
            <person name="Meng X."/>
            <person name="Wang M."/>
            <person name="Iakiviak M."/>
            <person name="Nagashima K."/>
            <person name="Zhao A."/>
            <person name="Murugkar P."/>
            <person name="Patil A."/>
            <person name="Atabakhsh K."/>
            <person name="Weakley A."/>
            <person name="Yan J."/>
            <person name="Brumbaugh A.R."/>
            <person name="Higginbottom S."/>
            <person name="Dimas A."/>
            <person name="Shiver A.L."/>
            <person name="Deutschbauer A."/>
            <person name="Neff N."/>
            <person name="Sonnenburg J.L."/>
            <person name="Huang K.C."/>
            <person name="Fischbach M.A."/>
        </authorList>
    </citation>
    <scope>NUCLEOTIDE SEQUENCE</scope>
    <source>
        <strain evidence="3">DSM 19829</strain>
    </source>
</reference>
<dbReference type="InterPro" id="IPR043129">
    <property type="entry name" value="ATPase_NBD"/>
</dbReference>
<feature type="domain" description="Hydantoinase/oxoprolinase N-terminal" evidence="2">
    <location>
        <begin position="5"/>
        <end position="158"/>
    </location>
</feature>
<dbReference type="PANTHER" id="PTHR11365:SF2">
    <property type="entry name" value="5-OXOPROLINASE"/>
    <property type="match status" value="1"/>
</dbReference>
<sequence length="620" mass="67721">MAYILGIDTGGTYTDSVIICTRDQRVLSKSKAFTTRENLATGIANSIDLLDGIGKIPVDMVCLSTTLATNAIVEDQGGKVGLLLIGKDPGLQLPVEIQCVLEGRLDIKGREIVPFGEMRARRTIRGLRGLADAVAVSGYASVRNPRHELKVKQIVKEELKVPVVCAHELSGNLGFEERTATAVFNARLIPVIRQLIQAVKTVLRSRQIEAPLMTVKGDGSLMGEEFALARPVETILSGPAASVIGGAFLSKEKDALILDMGGTTTDIAVLRDGRVKLNDDGAVIGGFKTRVRAAEILTFGIGGDSYIRTDGEKRLLIGPKRAMPLCVAAGFYPWLVDELMEASRSVTGDLSGQQIPECFMIRQDRQDKSLSAAEARILEVLRDGPHSLLYMVSRTRDKDARTVEEMEEKGVLARIAVTPTDILHVTGAFRKWNTKASHLGVMLLGRRAGRTCEELTADVLKIMKKNLMSACRTSSADHETERPVVAIGNPVGAWMPNVCHELGRNLIIPEHSEVANAVGAAVGQVMYDAEVLIRFDRQNDWYIVHSPWDRTVKDTLDEAKEYVRPLLENFVREILESAGASDSQIIINEEEVCTTNIEECQSELVEVRMKATGIGSPGWT</sequence>